<organism evidence="1 2">
    <name type="scientific">Cytobacillus depressus</name>
    <dbReference type="NCBI Taxonomy" id="1602942"/>
    <lineage>
        <taxon>Bacteria</taxon>
        <taxon>Bacillati</taxon>
        <taxon>Bacillota</taxon>
        <taxon>Bacilli</taxon>
        <taxon>Bacillales</taxon>
        <taxon>Bacillaceae</taxon>
        <taxon>Cytobacillus</taxon>
    </lineage>
</organism>
<name>A0A6L3V563_9BACI</name>
<dbReference type="Proteomes" id="UP000481030">
    <property type="component" value="Unassembled WGS sequence"/>
</dbReference>
<sequence length="71" mass="8087">MEKNFWNTKLRIQERDIVGEKGPLAVFEIANLFAGIQRTALGAATLVVSSNDWQPRLPRILLRELVLKVQI</sequence>
<accession>A0A6L3V563</accession>
<keyword evidence="2" id="KW-1185">Reference proteome</keyword>
<dbReference type="AlphaFoldDB" id="A0A6L3V563"/>
<dbReference type="EMBL" id="WBOS01000006">
    <property type="protein sequence ID" value="KAB2334499.1"/>
    <property type="molecule type" value="Genomic_DNA"/>
</dbReference>
<evidence type="ECO:0000313" key="1">
    <source>
        <dbReference type="EMBL" id="KAB2334499.1"/>
    </source>
</evidence>
<protein>
    <submittedName>
        <fullName evidence="1">Uncharacterized protein</fullName>
    </submittedName>
</protein>
<comment type="caution">
    <text evidence="1">The sequence shown here is derived from an EMBL/GenBank/DDBJ whole genome shotgun (WGS) entry which is preliminary data.</text>
</comment>
<proteinExistence type="predicted"/>
<reference evidence="1 2" key="1">
    <citation type="journal article" date="2016" name="Antonie Van Leeuwenhoek">
        <title>Bacillus depressus sp. nov., isolated from soil of a sunflower field.</title>
        <authorList>
            <person name="Wei X."/>
            <person name="Xin D."/>
            <person name="Xin Y."/>
            <person name="Zhang H."/>
            <person name="Wang T."/>
            <person name="Zhang J."/>
        </authorList>
    </citation>
    <scope>NUCLEOTIDE SEQUENCE [LARGE SCALE GENOMIC DNA]</scope>
    <source>
        <strain evidence="1 2">BZ1</strain>
    </source>
</reference>
<gene>
    <name evidence="1" type="ORF">F7731_14925</name>
</gene>
<evidence type="ECO:0000313" key="2">
    <source>
        <dbReference type="Proteomes" id="UP000481030"/>
    </source>
</evidence>